<accession>A0A9P5YZB4</accession>
<evidence type="ECO:0000313" key="1">
    <source>
        <dbReference type="EMBL" id="KAF9478367.1"/>
    </source>
</evidence>
<comment type="caution">
    <text evidence="1">The sequence shown here is derived from an EMBL/GenBank/DDBJ whole genome shotgun (WGS) entry which is preliminary data.</text>
</comment>
<dbReference type="SUPFAM" id="SSF52047">
    <property type="entry name" value="RNI-like"/>
    <property type="match status" value="1"/>
</dbReference>
<feature type="non-terminal residue" evidence="1">
    <location>
        <position position="1"/>
    </location>
</feature>
<proteinExistence type="predicted"/>
<evidence type="ECO:0000313" key="2">
    <source>
        <dbReference type="Proteomes" id="UP000807469"/>
    </source>
</evidence>
<name>A0A9P5YZB4_9AGAR</name>
<reference evidence="1" key="1">
    <citation type="submission" date="2020-11" db="EMBL/GenBank/DDBJ databases">
        <authorList>
            <consortium name="DOE Joint Genome Institute"/>
            <person name="Ahrendt S."/>
            <person name="Riley R."/>
            <person name="Andreopoulos W."/>
            <person name="Labutti K."/>
            <person name="Pangilinan J."/>
            <person name="Ruiz-Duenas F.J."/>
            <person name="Barrasa J.M."/>
            <person name="Sanchez-Garcia M."/>
            <person name="Camarero S."/>
            <person name="Miyauchi S."/>
            <person name="Serrano A."/>
            <person name="Linde D."/>
            <person name="Babiker R."/>
            <person name="Drula E."/>
            <person name="Ayuso-Fernandez I."/>
            <person name="Pacheco R."/>
            <person name="Padilla G."/>
            <person name="Ferreira P."/>
            <person name="Barriuso J."/>
            <person name="Kellner H."/>
            <person name="Castanera R."/>
            <person name="Alfaro M."/>
            <person name="Ramirez L."/>
            <person name="Pisabarro A.G."/>
            <person name="Kuo A."/>
            <person name="Tritt A."/>
            <person name="Lipzen A."/>
            <person name="He G."/>
            <person name="Yan M."/>
            <person name="Ng V."/>
            <person name="Cullen D."/>
            <person name="Martin F."/>
            <person name="Rosso M.-N."/>
            <person name="Henrissat B."/>
            <person name="Hibbett D."/>
            <person name="Martinez A.T."/>
            <person name="Grigoriev I.V."/>
        </authorList>
    </citation>
    <scope>NUCLEOTIDE SEQUENCE</scope>
    <source>
        <strain evidence="1">CIRM-BRFM 674</strain>
    </source>
</reference>
<gene>
    <name evidence="1" type="ORF">BDN70DRAFT_880057</name>
</gene>
<dbReference type="InterPro" id="IPR032675">
    <property type="entry name" value="LRR_dom_sf"/>
</dbReference>
<sequence>MCGPPILPPELERKIFELVVEEHPKSALPVMLVAARTHYWVASILYNVSNQLGRTYPPVRGSNPNVKYYGTYVKHLIIGGDKSFEGLCRYLSACPNLIDIAIWTNCSMKRFLGLFSDLKLERLSASLISLSPADFRSAAFAHLTHLDATKCGAKWAQCQGFVFLPHLTHLAINDMIDIDTLRQLLQRCERLKILLAINRGGSWYGWDCDWDSRRDIIMDPRFVMMKIVRYVIGDWMNSAHGKPNMWDWAEAISSVKKKESYKDGGKLWTTWFDEITWEGELSKACEQNSGLS</sequence>
<dbReference type="EMBL" id="MU155236">
    <property type="protein sequence ID" value="KAF9478367.1"/>
    <property type="molecule type" value="Genomic_DNA"/>
</dbReference>
<keyword evidence="2" id="KW-1185">Reference proteome</keyword>
<organism evidence="1 2">
    <name type="scientific">Pholiota conissans</name>
    <dbReference type="NCBI Taxonomy" id="109636"/>
    <lineage>
        <taxon>Eukaryota</taxon>
        <taxon>Fungi</taxon>
        <taxon>Dikarya</taxon>
        <taxon>Basidiomycota</taxon>
        <taxon>Agaricomycotina</taxon>
        <taxon>Agaricomycetes</taxon>
        <taxon>Agaricomycetidae</taxon>
        <taxon>Agaricales</taxon>
        <taxon>Agaricineae</taxon>
        <taxon>Strophariaceae</taxon>
        <taxon>Pholiota</taxon>
    </lineage>
</organism>
<dbReference type="OrthoDB" id="2900663at2759"/>
<protein>
    <submittedName>
        <fullName evidence="1">Uncharacterized protein</fullName>
    </submittedName>
</protein>
<dbReference type="Proteomes" id="UP000807469">
    <property type="component" value="Unassembled WGS sequence"/>
</dbReference>
<dbReference type="AlphaFoldDB" id="A0A9P5YZB4"/>
<dbReference type="Gene3D" id="3.80.10.10">
    <property type="entry name" value="Ribonuclease Inhibitor"/>
    <property type="match status" value="1"/>
</dbReference>